<reference evidence="5 6" key="1">
    <citation type="journal article" date="2018" name="Mol. Biol. Evol.">
        <title>Broad Genomic Sampling Reveals a Smut Pathogenic Ancestry of the Fungal Clade Ustilaginomycotina.</title>
        <authorList>
            <person name="Kijpornyongpan T."/>
            <person name="Mondo S.J."/>
            <person name="Barry K."/>
            <person name="Sandor L."/>
            <person name="Lee J."/>
            <person name="Lipzen A."/>
            <person name="Pangilinan J."/>
            <person name="LaButti K."/>
            <person name="Hainaut M."/>
            <person name="Henrissat B."/>
            <person name="Grigoriev I.V."/>
            <person name="Spatafora J.W."/>
            <person name="Aime M.C."/>
        </authorList>
    </citation>
    <scope>NUCLEOTIDE SEQUENCE [LARGE SCALE GENOMIC DNA]</scope>
    <source>
        <strain evidence="5 6">MCA 4186</strain>
    </source>
</reference>
<keyword evidence="2" id="KW-0175">Coiled coil</keyword>
<organism evidence="5 6">
    <name type="scientific">Tilletiopsis washingtonensis</name>
    <dbReference type="NCBI Taxonomy" id="58919"/>
    <lineage>
        <taxon>Eukaryota</taxon>
        <taxon>Fungi</taxon>
        <taxon>Dikarya</taxon>
        <taxon>Basidiomycota</taxon>
        <taxon>Ustilaginomycotina</taxon>
        <taxon>Exobasidiomycetes</taxon>
        <taxon>Entylomatales</taxon>
        <taxon>Entylomatales incertae sedis</taxon>
        <taxon>Tilletiopsis</taxon>
    </lineage>
</organism>
<evidence type="ECO:0000313" key="6">
    <source>
        <dbReference type="Proteomes" id="UP000245946"/>
    </source>
</evidence>
<dbReference type="Pfam" id="PF13949">
    <property type="entry name" value="ALIX_LYPXL_bnd"/>
    <property type="match status" value="1"/>
</dbReference>
<dbReference type="GO" id="GO:0005768">
    <property type="term" value="C:endosome"/>
    <property type="evidence" value="ECO:0007669"/>
    <property type="project" value="TreeGrafter"/>
</dbReference>
<feature type="coiled-coil region" evidence="2">
    <location>
        <begin position="412"/>
        <end position="443"/>
    </location>
</feature>
<evidence type="ECO:0000313" key="5">
    <source>
        <dbReference type="EMBL" id="PWN98722.1"/>
    </source>
</evidence>
<evidence type="ECO:0000256" key="3">
    <source>
        <dbReference type="SAM" id="MobiDB-lite"/>
    </source>
</evidence>
<evidence type="ECO:0000256" key="1">
    <source>
        <dbReference type="ARBA" id="ARBA00038154"/>
    </source>
</evidence>
<evidence type="ECO:0000256" key="2">
    <source>
        <dbReference type="SAM" id="Coils"/>
    </source>
</evidence>
<dbReference type="GeneID" id="37267232"/>
<dbReference type="AlphaFoldDB" id="A0A316ZCR2"/>
<feature type="domain" description="BRO1" evidence="4">
    <location>
        <begin position="4"/>
        <end position="443"/>
    </location>
</feature>
<dbReference type="Gene3D" id="1.20.140.50">
    <property type="entry name" value="alix/aip1 like domains"/>
    <property type="match status" value="1"/>
</dbReference>
<dbReference type="InterPro" id="IPR004328">
    <property type="entry name" value="BRO1_dom"/>
</dbReference>
<dbReference type="PROSITE" id="PS51180">
    <property type="entry name" value="BRO1"/>
    <property type="match status" value="1"/>
</dbReference>
<feature type="region of interest" description="Disordered" evidence="3">
    <location>
        <begin position="508"/>
        <end position="533"/>
    </location>
</feature>
<dbReference type="OrthoDB" id="64867at2759"/>
<dbReference type="Pfam" id="PF03097">
    <property type="entry name" value="BRO1"/>
    <property type="match status" value="2"/>
</dbReference>
<gene>
    <name evidence="5" type="ORF">FA09DRAFT_249300</name>
</gene>
<name>A0A316ZCR2_9BASI</name>
<dbReference type="Gene3D" id="1.25.40.280">
    <property type="entry name" value="alix/aip1 like domains"/>
    <property type="match status" value="1"/>
</dbReference>
<dbReference type="STRING" id="58919.A0A316ZCR2"/>
<keyword evidence="6" id="KW-1185">Reference proteome</keyword>
<accession>A0A316ZCR2</accession>
<dbReference type="RefSeq" id="XP_025599001.1">
    <property type="nucleotide sequence ID" value="XM_025739686.1"/>
</dbReference>
<dbReference type="Proteomes" id="UP000245946">
    <property type="component" value="Unassembled WGS sequence"/>
</dbReference>
<comment type="similarity">
    <text evidence="1">Belongs to the palA/RIM20 family.</text>
</comment>
<feature type="coiled-coil region" evidence="2">
    <location>
        <begin position="669"/>
        <end position="696"/>
    </location>
</feature>
<dbReference type="InterPro" id="IPR025304">
    <property type="entry name" value="ALIX_V_dom"/>
</dbReference>
<dbReference type="PANTHER" id="PTHR23030:SF39">
    <property type="entry name" value="PROGRAMMED CELL DEATH 6-INTERACTING PROTEIN"/>
    <property type="match status" value="1"/>
</dbReference>
<evidence type="ECO:0000259" key="4">
    <source>
        <dbReference type="PROSITE" id="PS51180"/>
    </source>
</evidence>
<protein>
    <submittedName>
        <fullName evidence="5">BRO1-domain-containing protein</fullName>
    </submittedName>
</protein>
<dbReference type="EMBL" id="KZ819290">
    <property type="protein sequence ID" value="PWN98722.1"/>
    <property type="molecule type" value="Genomic_DNA"/>
</dbReference>
<dbReference type="SMART" id="SM01041">
    <property type="entry name" value="BRO1"/>
    <property type="match status" value="1"/>
</dbReference>
<proteinExistence type="inferred from homology"/>
<sequence>MSLNLLAIPPKTTATPSAHLAAALHAHIAAHFTDAHPAAFDGDLARLQEARDEAVHLDGHEVGVRRVEEYYALLKALASKFPDEINLAFSWTLSFPSSTSFFSSAPSPPSSPSLSTPARSSLSHAPGGFTYVAHPTLAYERAALLFSLAALQSQLACVETRLDTESCKRAVGAFAAAAGILSHLLSLIPTLASTFAAAPRTADSDLSAATLRALRDVMLAQAQECAWAKAVVDRMKDGTIAKLAARVEALYASALEHAAAKGADAGACELPKEWQSHLGAKRWHFAAAAQFRKSVEDLGANRYGAELARLQLAQAHIKKALELAKARNVSPALAADAKSLQDVINSSLSRATRDNDLIYLDPIPAVAQLAPLVGVSMAEPRLAPDIKDPSALARQLGPLFEQLTPYSVHLAMSIYEDRKEAMLRELEETKSELEADASSTLQSLNLPGSLLALEQPLGLPASLLRKSDEVRLSGGLARLQSIAADVARVAASDARLLDEIEAHLAAEKEEDDGLRRDFKDKHVGNREPSDTAARELRRRAEEFAQTLQQAKGSDDVVRAKMDEWEDVIGVLDGGEAALTAFIPTGAPTTAPQSSAQTLCVSRLRRALEALDDVLDARAALLSEAQAQAKADDVKPHIVAAQAQQQAAHEGAADEAQGAQMFEPILSEGMEKYERFKEEMQRSAHEQEQQLEAIRVSSLSHPLLSRALS</sequence>
<dbReference type="Gene3D" id="1.20.120.560">
    <property type="entry name" value="alix/aip1 in complex with the ypdl late domain"/>
    <property type="match status" value="1"/>
</dbReference>
<dbReference type="InterPro" id="IPR038499">
    <property type="entry name" value="BRO1_sf"/>
</dbReference>
<dbReference type="PANTHER" id="PTHR23030">
    <property type="entry name" value="PCD6 INTERACTING PROTEIN-RELATED"/>
    <property type="match status" value="1"/>
</dbReference>